<evidence type="ECO:0000256" key="2">
    <source>
        <dbReference type="SAM" id="MobiDB-lite"/>
    </source>
</evidence>
<proteinExistence type="predicted"/>
<dbReference type="Pfam" id="PF03489">
    <property type="entry name" value="SapB_2"/>
    <property type="match status" value="1"/>
</dbReference>
<feature type="domain" description="Saposin B-type" evidence="3">
    <location>
        <begin position="44"/>
        <end position="125"/>
    </location>
</feature>
<feature type="region of interest" description="Disordered" evidence="2">
    <location>
        <begin position="187"/>
        <end position="220"/>
    </location>
</feature>
<dbReference type="STRING" id="31234.E3NAN7"/>
<dbReference type="EMBL" id="DS268577">
    <property type="protein sequence ID" value="EFO91196.1"/>
    <property type="molecule type" value="Genomic_DNA"/>
</dbReference>
<organism evidence="5">
    <name type="scientific">Caenorhabditis remanei</name>
    <name type="common">Caenorhabditis vulgaris</name>
    <dbReference type="NCBI Taxonomy" id="31234"/>
    <lineage>
        <taxon>Eukaryota</taxon>
        <taxon>Metazoa</taxon>
        <taxon>Ecdysozoa</taxon>
        <taxon>Nematoda</taxon>
        <taxon>Chromadorea</taxon>
        <taxon>Rhabditida</taxon>
        <taxon>Rhabditina</taxon>
        <taxon>Rhabditomorpha</taxon>
        <taxon>Rhabditoidea</taxon>
        <taxon>Rhabditidae</taxon>
        <taxon>Peloderinae</taxon>
        <taxon>Caenorhabditis</taxon>
    </lineage>
</organism>
<feature type="compositionally biased region" description="Basic and acidic residues" evidence="2">
    <location>
        <begin position="188"/>
        <end position="197"/>
    </location>
</feature>
<reference evidence="4" key="1">
    <citation type="submission" date="2007-07" db="EMBL/GenBank/DDBJ databases">
        <title>PCAP assembly of the Caenorhabditis remanei genome.</title>
        <authorList>
            <consortium name="The Caenorhabditis remanei Sequencing Consortium"/>
            <person name="Wilson R.K."/>
        </authorList>
    </citation>
    <scope>NUCLEOTIDE SEQUENCE [LARGE SCALE GENOMIC DNA]</scope>
    <source>
        <strain evidence="4">PB4641</strain>
    </source>
</reference>
<feature type="region of interest" description="Disordered" evidence="2">
    <location>
        <begin position="265"/>
        <end position="360"/>
    </location>
</feature>
<dbReference type="InterPro" id="IPR008138">
    <property type="entry name" value="SapB_2"/>
</dbReference>
<dbReference type="Proteomes" id="UP000008281">
    <property type="component" value="Unassembled WGS sequence"/>
</dbReference>
<accession>E3NAN7</accession>
<evidence type="ECO:0000313" key="4">
    <source>
        <dbReference type="EMBL" id="EFO91196.1"/>
    </source>
</evidence>
<dbReference type="OrthoDB" id="69496at2759"/>
<dbReference type="HOGENOM" id="CLU_676592_0_0_1"/>
<dbReference type="PROSITE" id="PS50015">
    <property type="entry name" value="SAP_B"/>
    <property type="match status" value="1"/>
</dbReference>
<evidence type="ECO:0000259" key="3">
    <source>
        <dbReference type="PROSITE" id="PS50015"/>
    </source>
</evidence>
<feature type="compositionally biased region" description="Polar residues" evidence="2">
    <location>
        <begin position="279"/>
        <end position="293"/>
    </location>
</feature>
<sequence length="407" mass="47196">MFRFSRCPPCVLLPRDSIREVFDYESIGVLHDIEPRRKCDGEILAMSCFECKFVVDSMQEDMIGNRQKLSNDVRDFACYKIVPGNMTASCINFLDLYLPTVIQMTIEQVTAEGVCEANKCCPKDSASRPADEIKRGYDSPSNRHKPRIIIDLIRLHHRYRWTHQSEPRKPHPLEGGYPAVINTQQRKYASETEEVRRNPIRKALKPQNEPEPCDQSTSGHRELMDKLKAPEAKNQLSPNTSHTLSAVALSSPPIKRFKILKQRDPRKPLFLKDHKTKPSRSFNYDNVTTSQQMAKERQLPEASRHKPSRSFNYDNVTTSQQMAKERQLPEASRHKPSRSFNYDNVTTSQQMAKERQLPEASRHKPFLFLTVKEPQIWNNDATSQQMAKERQFPEAPRQKQVDLYSKR</sequence>
<feature type="compositionally biased region" description="Basic and acidic residues" evidence="2">
    <location>
        <begin position="294"/>
        <end position="304"/>
    </location>
</feature>
<name>E3NAN7_CAERE</name>
<feature type="compositionally biased region" description="Basic and acidic residues" evidence="2">
    <location>
        <begin position="323"/>
        <end position="333"/>
    </location>
</feature>
<dbReference type="AlphaFoldDB" id="E3NAN7"/>
<feature type="compositionally biased region" description="Polar residues" evidence="2">
    <location>
        <begin position="309"/>
        <end position="322"/>
    </location>
</feature>
<gene>
    <name evidence="4" type="ORF">CRE_03429</name>
</gene>
<dbReference type="InterPro" id="IPR011001">
    <property type="entry name" value="Saposin-like"/>
</dbReference>
<evidence type="ECO:0000256" key="1">
    <source>
        <dbReference type="ARBA" id="ARBA00023157"/>
    </source>
</evidence>
<dbReference type="InParanoid" id="E3NAN7"/>
<dbReference type="Gene3D" id="1.10.225.10">
    <property type="entry name" value="Saposin-like"/>
    <property type="match status" value="1"/>
</dbReference>
<keyword evidence="5" id="KW-1185">Reference proteome</keyword>
<feature type="compositionally biased region" description="Polar residues" evidence="2">
    <location>
        <begin position="338"/>
        <end position="351"/>
    </location>
</feature>
<feature type="region of interest" description="Disordered" evidence="2">
    <location>
        <begin position="379"/>
        <end position="407"/>
    </location>
</feature>
<feature type="compositionally biased region" description="Basic and acidic residues" evidence="2">
    <location>
        <begin position="387"/>
        <end position="407"/>
    </location>
</feature>
<evidence type="ECO:0000313" key="5">
    <source>
        <dbReference type="Proteomes" id="UP000008281"/>
    </source>
</evidence>
<dbReference type="InterPro" id="IPR008139">
    <property type="entry name" value="SaposinB_dom"/>
</dbReference>
<protein>
    <recommendedName>
        <fullName evidence="3">Saposin B-type domain-containing protein</fullName>
    </recommendedName>
</protein>
<dbReference type="eggNOG" id="KOG1340">
    <property type="taxonomic scope" value="Eukaryota"/>
</dbReference>
<keyword evidence="1" id="KW-1015">Disulfide bond</keyword>
<dbReference type="SMART" id="SM00741">
    <property type="entry name" value="SapB"/>
    <property type="match status" value="1"/>
</dbReference>
<dbReference type="SUPFAM" id="SSF47862">
    <property type="entry name" value="Saposin"/>
    <property type="match status" value="1"/>
</dbReference>